<feature type="compositionally biased region" description="Basic residues" evidence="1">
    <location>
        <begin position="73"/>
        <end position="83"/>
    </location>
</feature>
<organism evidence="2 3">
    <name type="scientific">Thomasclavelia spiroformis</name>
    <dbReference type="NCBI Taxonomy" id="29348"/>
    <lineage>
        <taxon>Bacteria</taxon>
        <taxon>Bacillati</taxon>
        <taxon>Bacillota</taxon>
        <taxon>Erysipelotrichia</taxon>
        <taxon>Erysipelotrichales</taxon>
        <taxon>Coprobacillaceae</taxon>
        <taxon>Thomasclavelia</taxon>
    </lineage>
</organism>
<proteinExistence type="predicted"/>
<evidence type="ECO:0000256" key="1">
    <source>
        <dbReference type="SAM" id="MobiDB-lite"/>
    </source>
</evidence>
<name>A0A3E5FKW2_9FIRM</name>
<comment type="caution">
    <text evidence="2">The sequence shown here is derived from an EMBL/GenBank/DDBJ whole genome shotgun (WGS) entry which is preliminary data.</text>
</comment>
<feature type="region of interest" description="Disordered" evidence="1">
    <location>
        <begin position="73"/>
        <end position="106"/>
    </location>
</feature>
<reference evidence="2 3" key="1">
    <citation type="submission" date="2018-08" db="EMBL/GenBank/DDBJ databases">
        <title>A genome reference for cultivated species of the human gut microbiota.</title>
        <authorList>
            <person name="Zou Y."/>
            <person name="Xue W."/>
            <person name="Luo G."/>
        </authorList>
    </citation>
    <scope>NUCLEOTIDE SEQUENCE [LARGE SCALE GENOMIC DNA]</scope>
    <source>
        <strain evidence="2 3">OM02-6</strain>
    </source>
</reference>
<feature type="compositionally biased region" description="Basic and acidic residues" evidence="1">
    <location>
        <begin position="84"/>
        <end position="96"/>
    </location>
</feature>
<evidence type="ECO:0000313" key="3">
    <source>
        <dbReference type="Proteomes" id="UP000261087"/>
    </source>
</evidence>
<evidence type="ECO:0000313" key="2">
    <source>
        <dbReference type="EMBL" id="RGO06110.1"/>
    </source>
</evidence>
<accession>A0A3E5FKW2</accession>
<sequence length="106" mass="12657">MSRKSTNSEADEICQLSVYQEVYEMSIKELMKTKDRPRFFAIAKINIKDMDKRIDHVKKMKYTLFSIYDGTHKKNGQKTKFPKAVKDNKRKLDVEKTHKKKERTIQ</sequence>
<feature type="compositionally biased region" description="Basic residues" evidence="1">
    <location>
        <begin position="97"/>
        <end position="106"/>
    </location>
</feature>
<gene>
    <name evidence="2" type="ORF">DXB31_12195</name>
</gene>
<dbReference type="Proteomes" id="UP000261087">
    <property type="component" value="Unassembled WGS sequence"/>
</dbReference>
<dbReference type="AlphaFoldDB" id="A0A3E5FKW2"/>
<dbReference type="EMBL" id="QSVF01000066">
    <property type="protein sequence ID" value="RGO06110.1"/>
    <property type="molecule type" value="Genomic_DNA"/>
</dbReference>
<protein>
    <submittedName>
        <fullName evidence="2">Uncharacterized protein</fullName>
    </submittedName>
</protein>